<proteinExistence type="predicted"/>
<dbReference type="STRING" id="133385.A0A2T9YK52"/>
<accession>A0A2T9YK52</accession>
<reference evidence="3 4" key="1">
    <citation type="journal article" date="2018" name="MBio">
        <title>Comparative Genomics Reveals the Core Gene Toolbox for the Fungus-Insect Symbiosis.</title>
        <authorList>
            <person name="Wang Y."/>
            <person name="Stata M."/>
            <person name="Wang W."/>
            <person name="Stajich J.E."/>
            <person name="White M.M."/>
            <person name="Moncalvo J.M."/>
        </authorList>
    </citation>
    <scope>NUCLEOTIDE SEQUENCE [LARGE SCALE GENOMIC DNA]</scope>
    <source>
        <strain evidence="3 4">SWE-8-4</strain>
    </source>
</reference>
<dbReference type="PROSITE" id="PS50158">
    <property type="entry name" value="ZF_CCHC"/>
    <property type="match status" value="1"/>
</dbReference>
<keyword evidence="1" id="KW-0862">Zinc</keyword>
<dbReference type="Gene3D" id="4.10.60.10">
    <property type="entry name" value="Zinc finger, CCHC-type"/>
    <property type="match status" value="1"/>
</dbReference>
<keyword evidence="4" id="KW-1185">Reference proteome</keyword>
<keyword evidence="1" id="KW-0863">Zinc-finger</keyword>
<dbReference type="GO" id="GO:0008270">
    <property type="term" value="F:zinc ion binding"/>
    <property type="evidence" value="ECO:0007669"/>
    <property type="project" value="UniProtKB-KW"/>
</dbReference>
<name>A0A2T9YK52_9FUNG</name>
<dbReference type="GO" id="GO:0003676">
    <property type="term" value="F:nucleic acid binding"/>
    <property type="evidence" value="ECO:0007669"/>
    <property type="project" value="InterPro"/>
</dbReference>
<evidence type="ECO:0000313" key="3">
    <source>
        <dbReference type="EMBL" id="PVU92720.1"/>
    </source>
</evidence>
<sequence length="291" mass="33892">MKFLFKKTIDSFEIPTFLEIKNFFLALTYRRYKQACSFCKQQGHWKSDCPELKKFKQNKLKDNKKNSKNTPKIGQNIVGLALNGEVHYKIAPQVKAIKYSNKPIKLQSLELNNKKKELISKENMDRFTEFNSIKQPEKINLELSEWGNDHENYTENNVSVAVINMDLVNELADNNGFNDAETQHEIHYSTELEIALSEAFKMLEKKYEAYIRKDIEELELILSKSVLTMLCLQKTYLLKKSNFLKLKGYICVESKKNLTKIGSGLLITVKNKSGWSISELWSDFNMDPKKH</sequence>
<evidence type="ECO:0000313" key="4">
    <source>
        <dbReference type="Proteomes" id="UP000245383"/>
    </source>
</evidence>
<dbReference type="AlphaFoldDB" id="A0A2T9YK52"/>
<dbReference type="InterPro" id="IPR036875">
    <property type="entry name" value="Znf_CCHC_sf"/>
</dbReference>
<dbReference type="InterPro" id="IPR001878">
    <property type="entry name" value="Znf_CCHC"/>
</dbReference>
<comment type="caution">
    <text evidence="3">The sequence shown here is derived from an EMBL/GenBank/DDBJ whole genome shotgun (WGS) entry which is preliminary data.</text>
</comment>
<organism evidence="3 4">
    <name type="scientific">Smittium simulii</name>
    <dbReference type="NCBI Taxonomy" id="133385"/>
    <lineage>
        <taxon>Eukaryota</taxon>
        <taxon>Fungi</taxon>
        <taxon>Fungi incertae sedis</taxon>
        <taxon>Zoopagomycota</taxon>
        <taxon>Kickxellomycotina</taxon>
        <taxon>Harpellomycetes</taxon>
        <taxon>Harpellales</taxon>
        <taxon>Legeriomycetaceae</taxon>
        <taxon>Smittium</taxon>
    </lineage>
</organism>
<feature type="domain" description="CCHC-type" evidence="2">
    <location>
        <begin position="36"/>
        <end position="51"/>
    </location>
</feature>
<dbReference type="OrthoDB" id="10313799at2759"/>
<evidence type="ECO:0000259" key="2">
    <source>
        <dbReference type="PROSITE" id="PS50158"/>
    </source>
</evidence>
<dbReference type="SUPFAM" id="SSF57756">
    <property type="entry name" value="Retrovirus zinc finger-like domains"/>
    <property type="match status" value="1"/>
</dbReference>
<keyword evidence="1" id="KW-0479">Metal-binding</keyword>
<dbReference type="Proteomes" id="UP000245383">
    <property type="component" value="Unassembled WGS sequence"/>
</dbReference>
<dbReference type="SMART" id="SM00343">
    <property type="entry name" value="ZnF_C2HC"/>
    <property type="match status" value="1"/>
</dbReference>
<evidence type="ECO:0000256" key="1">
    <source>
        <dbReference type="PROSITE-ProRule" id="PRU00047"/>
    </source>
</evidence>
<dbReference type="EMBL" id="MBFR01000151">
    <property type="protein sequence ID" value="PVU92720.1"/>
    <property type="molecule type" value="Genomic_DNA"/>
</dbReference>
<gene>
    <name evidence="3" type="ORF">BB561_003640</name>
</gene>
<protein>
    <recommendedName>
        <fullName evidence="2">CCHC-type domain-containing protein</fullName>
    </recommendedName>
</protein>
<dbReference type="Pfam" id="PF00098">
    <property type="entry name" value="zf-CCHC"/>
    <property type="match status" value="1"/>
</dbReference>